<reference evidence="2" key="1">
    <citation type="submission" date="2021-11" db="EMBL/GenBank/DDBJ databases">
        <authorList>
            <person name="Schell T."/>
        </authorList>
    </citation>
    <scope>NUCLEOTIDE SEQUENCE</scope>
    <source>
        <strain evidence="2">M5</strain>
    </source>
</reference>
<dbReference type="PANTHER" id="PTHR24637">
    <property type="entry name" value="COLLAGEN"/>
    <property type="match status" value="1"/>
</dbReference>
<organism evidence="2 3">
    <name type="scientific">Daphnia galeata</name>
    <dbReference type="NCBI Taxonomy" id="27404"/>
    <lineage>
        <taxon>Eukaryota</taxon>
        <taxon>Metazoa</taxon>
        <taxon>Ecdysozoa</taxon>
        <taxon>Arthropoda</taxon>
        <taxon>Crustacea</taxon>
        <taxon>Branchiopoda</taxon>
        <taxon>Diplostraca</taxon>
        <taxon>Cladocera</taxon>
        <taxon>Anomopoda</taxon>
        <taxon>Daphniidae</taxon>
        <taxon>Daphnia</taxon>
    </lineage>
</organism>
<dbReference type="InterPro" id="IPR008160">
    <property type="entry name" value="Collagen"/>
</dbReference>
<sequence length="394" mass="43914">MSSYKTAALVFKMNRSFSIRKIGLIIFFICLIQSEAEILKDEAGEIGDIGQCPNSYLNKDLSWFRRNAQTLLFMEHLQQRASHENLFDWSKEQQSDKYRSRLRNLEDTFVMPEEVPDDCYEKMPIPQKIAQRISFLEDRLEGCGTTQSQPCTYDEPAVVGYGSGLVLRRLSVIQAELTRQRNVIRFMRMRLMDINRQCEDFMAVPEKTNYLNDCSGGVIIEEARETSCMTGPPGPPGPEGPPGPNGAEGPPGPQGLPGLNGLPGEMGLRGEPGIAAECSSQCGQQPLQPFPPIQPPMVPFQIPLPLCSQPPCSPPKTNSFYPNPCKNQQDCSPFYPFNPYVLRPSYAPSWPSSPSYSYPVYDPSIRYSLPSSSTTISAIPAPLKDSSKIEPENE</sequence>
<feature type="compositionally biased region" description="Low complexity" evidence="1">
    <location>
        <begin position="256"/>
        <end position="266"/>
    </location>
</feature>
<dbReference type="Pfam" id="PF01391">
    <property type="entry name" value="Collagen"/>
    <property type="match status" value="1"/>
</dbReference>
<dbReference type="EMBL" id="CAKKLH010000302">
    <property type="protein sequence ID" value="CAH0110285.1"/>
    <property type="molecule type" value="Genomic_DNA"/>
</dbReference>
<feature type="compositionally biased region" description="Basic and acidic residues" evidence="1">
    <location>
        <begin position="385"/>
        <end position="394"/>
    </location>
</feature>
<feature type="region of interest" description="Disordered" evidence="1">
    <location>
        <begin position="371"/>
        <end position="394"/>
    </location>
</feature>
<protein>
    <submittedName>
        <fullName evidence="2">Uncharacterized protein</fullName>
    </submittedName>
</protein>
<evidence type="ECO:0000313" key="3">
    <source>
        <dbReference type="Proteomes" id="UP000789390"/>
    </source>
</evidence>
<dbReference type="AlphaFoldDB" id="A0A8J2WLB4"/>
<name>A0A8J2WLB4_9CRUS</name>
<feature type="compositionally biased region" description="Pro residues" evidence="1">
    <location>
        <begin position="232"/>
        <end position="254"/>
    </location>
</feature>
<accession>A0A8J2WLB4</accession>
<keyword evidence="3" id="KW-1185">Reference proteome</keyword>
<dbReference type="OrthoDB" id="6361641at2759"/>
<feature type="region of interest" description="Disordered" evidence="1">
    <location>
        <begin position="226"/>
        <end position="270"/>
    </location>
</feature>
<proteinExistence type="predicted"/>
<comment type="caution">
    <text evidence="2">The sequence shown here is derived from an EMBL/GenBank/DDBJ whole genome shotgun (WGS) entry which is preliminary data.</text>
</comment>
<gene>
    <name evidence="2" type="ORF">DGAL_LOCUS13848</name>
</gene>
<dbReference type="Proteomes" id="UP000789390">
    <property type="component" value="Unassembled WGS sequence"/>
</dbReference>
<evidence type="ECO:0000256" key="1">
    <source>
        <dbReference type="SAM" id="MobiDB-lite"/>
    </source>
</evidence>
<dbReference type="PANTHER" id="PTHR24637:SF421">
    <property type="entry name" value="CUTICLE COLLAGEN DPY-2"/>
    <property type="match status" value="1"/>
</dbReference>
<evidence type="ECO:0000313" key="2">
    <source>
        <dbReference type="EMBL" id="CAH0110285.1"/>
    </source>
</evidence>